<protein>
    <submittedName>
        <fullName evidence="1">Uncharacterized protein</fullName>
    </submittedName>
</protein>
<proteinExistence type="predicted"/>
<name>A0A3L6LDF9_9TRYP</name>
<gene>
    <name evidence="1" type="ORF">DPX39_010008800</name>
</gene>
<evidence type="ECO:0000313" key="1">
    <source>
        <dbReference type="EMBL" id="RHW74315.1"/>
    </source>
</evidence>
<dbReference type="AlphaFoldDB" id="A0A3L6LDF9"/>
<sequence>MQGALSGEGGADSNIQNNLFSHMSERTETVVKHTLQSEKSISPGADTLQRCEHKLFIYEQEASVCLFVCLFLNPFLTPASNIKYREFRNFIMTIIAVSCKMIHIL</sequence>
<accession>A0A3L6LDF9</accession>
<dbReference type="EMBL" id="QSBY01000001">
    <property type="protein sequence ID" value="RHW74315.1"/>
    <property type="molecule type" value="Genomic_DNA"/>
</dbReference>
<reference evidence="1" key="1">
    <citation type="submission" date="2018-09" db="EMBL/GenBank/DDBJ databases">
        <title>whole genome sequence of T. equiperdum IVM-t1 strain.</title>
        <authorList>
            <person name="Suganuma K."/>
        </authorList>
    </citation>
    <scope>NUCLEOTIDE SEQUENCE [LARGE SCALE GENOMIC DNA]</scope>
    <source>
        <strain evidence="1">IVM-t1</strain>
    </source>
</reference>
<comment type="caution">
    <text evidence="1">The sequence shown here is derived from an EMBL/GenBank/DDBJ whole genome shotgun (WGS) entry which is preliminary data.</text>
</comment>
<dbReference type="Proteomes" id="UP000266743">
    <property type="component" value="Chromosome 1"/>
</dbReference>
<organism evidence="1">
    <name type="scientific">Trypanosoma brucei equiperdum</name>
    <dbReference type="NCBI Taxonomy" id="630700"/>
    <lineage>
        <taxon>Eukaryota</taxon>
        <taxon>Discoba</taxon>
        <taxon>Euglenozoa</taxon>
        <taxon>Kinetoplastea</taxon>
        <taxon>Metakinetoplastina</taxon>
        <taxon>Trypanosomatida</taxon>
        <taxon>Trypanosomatidae</taxon>
        <taxon>Trypanosoma</taxon>
    </lineage>
</organism>